<accession>A0A0F9IAF0</accession>
<keyword evidence="1" id="KW-0472">Membrane</keyword>
<evidence type="ECO:0000313" key="2">
    <source>
        <dbReference type="EMBL" id="KKM16694.1"/>
    </source>
</evidence>
<protein>
    <submittedName>
        <fullName evidence="2">Uncharacterized protein</fullName>
    </submittedName>
</protein>
<dbReference type="EMBL" id="LAZR01014619">
    <property type="protein sequence ID" value="KKM16694.1"/>
    <property type="molecule type" value="Genomic_DNA"/>
</dbReference>
<organism evidence="2">
    <name type="scientific">marine sediment metagenome</name>
    <dbReference type="NCBI Taxonomy" id="412755"/>
    <lineage>
        <taxon>unclassified sequences</taxon>
        <taxon>metagenomes</taxon>
        <taxon>ecological metagenomes</taxon>
    </lineage>
</organism>
<gene>
    <name evidence="2" type="ORF">LCGC14_1683240</name>
</gene>
<comment type="caution">
    <text evidence="2">The sequence shown here is derived from an EMBL/GenBank/DDBJ whole genome shotgun (WGS) entry which is preliminary data.</text>
</comment>
<keyword evidence="1" id="KW-1133">Transmembrane helix</keyword>
<feature type="transmembrane region" description="Helical" evidence="1">
    <location>
        <begin position="81"/>
        <end position="109"/>
    </location>
</feature>
<sequence length="124" mass="14314">MNKETIDYAIEKLNIAFQAIKPDAIELGSEYIDYIVFQTMLSPIFSCIVFICLLLITMKCFKMEKEIEIENGQRYKESDEIIYAIIGRICGIIAFISIIVTFLTLYNAILASMYPLMYTIEKLL</sequence>
<proteinExistence type="predicted"/>
<keyword evidence="1" id="KW-0812">Transmembrane</keyword>
<reference evidence="2" key="1">
    <citation type="journal article" date="2015" name="Nature">
        <title>Complex archaea that bridge the gap between prokaryotes and eukaryotes.</title>
        <authorList>
            <person name="Spang A."/>
            <person name="Saw J.H."/>
            <person name="Jorgensen S.L."/>
            <person name="Zaremba-Niedzwiedzka K."/>
            <person name="Martijn J."/>
            <person name="Lind A.E."/>
            <person name="van Eijk R."/>
            <person name="Schleper C."/>
            <person name="Guy L."/>
            <person name="Ettema T.J."/>
        </authorList>
    </citation>
    <scope>NUCLEOTIDE SEQUENCE</scope>
</reference>
<name>A0A0F9IAF0_9ZZZZ</name>
<feature type="transmembrane region" description="Helical" evidence="1">
    <location>
        <begin position="40"/>
        <end position="61"/>
    </location>
</feature>
<dbReference type="AlphaFoldDB" id="A0A0F9IAF0"/>
<evidence type="ECO:0000256" key="1">
    <source>
        <dbReference type="SAM" id="Phobius"/>
    </source>
</evidence>